<evidence type="ECO:0000313" key="5">
    <source>
        <dbReference type="EMBL" id="MBO1265721.1"/>
    </source>
</evidence>
<gene>
    <name evidence="5" type="ORF">J3A84_11835</name>
</gene>
<sequence length="211" mass="24745">MEKLALFDVDFTLTKKETLIAFYAYLVKKKPSLLRHLPRAIGSGLLYQLGINKEKRTKELFLAFLKDLPMETVDKLTDDFIEDELKHFLYEDGIRKVKELKDKGYTIVLTSASPEFYILKLKEIFDADYVMGTRFLVKNGAFASIMDGENNKGEEKVRRLFEIFDKEKIDFKDSYMFSDSMSDEPLLALVGKPYLINYKKKNPKYPVLYWR</sequence>
<comment type="similarity">
    <text evidence="1">Belongs to the HAD-like hydrolase superfamily. SerB family.</text>
</comment>
<dbReference type="Pfam" id="PF12710">
    <property type="entry name" value="HAD"/>
    <property type="match status" value="1"/>
</dbReference>
<comment type="caution">
    <text evidence="5">The sequence shown here is derived from an EMBL/GenBank/DDBJ whole genome shotgun (WGS) entry which is preliminary data.</text>
</comment>
<protein>
    <submittedName>
        <fullName evidence="5">HAD-IB family hydrolase</fullName>
    </submittedName>
</protein>
<dbReference type="Gene3D" id="1.20.1440.100">
    <property type="entry name" value="SG protein - dephosphorylation function"/>
    <property type="match status" value="1"/>
</dbReference>
<keyword evidence="6" id="KW-1185">Reference proteome</keyword>
<name>A0A939HD16_9CLOT</name>
<dbReference type="SUPFAM" id="SSF56784">
    <property type="entry name" value="HAD-like"/>
    <property type="match status" value="1"/>
</dbReference>
<dbReference type="InterPro" id="IPR036412">
    <property type="entry name" value="HAD-like_sf"/>
</dbReference>
<evidence type="ECO:0000256" key="2">
    <source>
        <dbReference type="ARBA" id="ARBA00022723"/>
    </source>
</evidence>
<dbReference type="InterPro" id="IPR023214">
    <property type="entry name" value="HAD_sf"/>
</dbReference>
<keyword evidence="3 5" id="KW-0378">Hydrolase</keyword>
<dbReference type="RefSeq" id="WP_207600246.1">
    <property type="nucleotide sequence ID" value="NZ_JAFNJU010000009.1"/>
</dbReference>
<accession>A0A939HD16</accession>
<evidence type="ECO:0000256" key="1">
    <source>
        <dbReference type="ARBA" id="ARBA00009184"/>
    </source>
</evidence>
<keyword evidence="2" id="KW-0479">Metal-binding</keyword>
<dbReference type="NCBIfam" id="TIGR01490">
    <property type="entry name" value="HAD-SF-IB-hyp1"/>
    <property type="match status" value="1"/>
</dbReference>
<dbReference type="AlphaFoldDB" id="A0A939HD16"/>
<dbReference type="Proteomes" id="UP000664218">
    <property type="component" value="Unassembled WGS sequence"/>
</dbReference>
<dbReference type="InterPro" id="IPR050582">
    <property type="entry name" value="HAD-like_SerB"/>
</dbReference>
<proteinExistence type="inferred from homology"/>
<evidence type="ECO:0000313" key="6">
    <source>
        <dbReference type="Proteomes" id="UP000664218"/>
    </source>
</evidence>
<reference evidence="5" key="1">
    <citation type="submission" date="2021-03" db="EMBL/GenBank/DDBJ databases">
        <title>Proteiniclasticum marinus sp. nov., isolated from tidal flat sediment.</title>
        <authorList>
            <person name="Namirimu T."/>
            <person name="Yang J.-A."/>
            <person name="Yang S.-H."/>
            <person name="Kim Y.-J."/>
            <person name="Kwon K.K."/>
        </authorList>
    </citation>
    <scope>NUCLEOTIDE SEQUENCE</scope>
    <source>
        <strain evidence="5">SCR006</strain>
    </source>
</reference>
<evidence type="ECO:0000256" key="3">
    <source>
        <dbReference type="ARBA" id="ARBA00022801"/>
    </source>
</evidence>
<keyword evidence="4" id="KW-0460">Magnesium</keyword>
<dbReference type="EMBL" id="JAFNJU010000009">
    <property type="protein sequence ID" value="MBO1265721.1"/>
    <property type="molecule type" value="Genomic_DNA"/>
</dbReference>
<dbReference type="GO" id="GO:0016787">
    <property type="term" value="F:hydrolase activity"/>
    <property type="evidence" value="ECO:0007669"/>
    <property type="project" value="UniProtKB-KW"/>
</dbReference>
<dbReference type="GO" id="GO:0046872">
    <property type="term" value="F:metal ion binding"/>
    <property type="evidence" value="ECO:0007669"/>
    <property type="project" value="UniProtKB-KW"/>
</dbReference>
<evidence type="ECO:0000256" key="4">
    <source>
        <dbReference type="ARBA" id="ARBA00022842"/>
    </source>
</evidence>
<dbReference type="NCBIfam" id="TIGR01488">
    <property type="entry name" value="HAD-SF-IB"/>
    <property type="match status" value="1"/>
</dbReference>
<dbReference type="PANTHER" id="PTHR43344:SF13">
    <property type="entry name" value="PHOSPHATASE RV3661-RELATED"/>
    <property type="match status" value="1"/>
</dbReference>
<dbReference type="PANTHER" id="PTHR43344">
    <property type="entry name" value="PHOSPHOSERINE PHOSPHATASE"/>
    <property type="match status" value="1"/>
</dbReference>
<dbReference type="Gene3D" id="3.40.50.1000">
    <property type="entry name" value="HAD superfamily/HAD-like"/>
    <property type="match status" value="1"/>
</dbReference>
<organism evidence="5 6">
    <name type="scientific">Proteiniclasticum aestuarii</name>
    <dbReference type="NCBI Taxonomy" id="2817862"/>
    <lineage>
        <taxon>Bacteria</taxon>
        <taxon>Bacillati</taxon>
        <taxon>Bacillota</taxon>
        <taxon>Clostridia</taxon>
        <taxon>Eubacteriales</taxon>
        <taxon>Clostridiaceae</taxon>
        <taxon>Proteiniclasticum</taxon>
    </lineage>
</organism>
<dbReference type="InterPro" id="IPR006385">
    <property type="entry name" value="HAD_hydro_SerB1"/>
</dbReference>